<dbReference type="RefSeq" id="WP_110031420.1">
    <property type="nucleotide sequence ID" value="NZ_QGTR01000002.1"/>
</dbReference>
<dbReference type="AlphaFoldDB" id="A0A317PKZ3"/>
<evidence type="ECO:0000256" key="3">
    <source>
        <dbReference type="SAM" id="MobiDB-lite"/>
    </source>
</evidence>
<dbReference type="OrthoDB" id="9795692at2"/>
<dbReference type="InterPro" id="IPR013024">
    <property type="entry name" value="GGCT-like"/>
</dbReference>
<proteinExistence type="predicted"/>
<organism evidence="4 5">
    <name type="scientific">Hoeflea marina</name>
    <dbReference type="NCBI Taxonomy" id="274592"/>
    <lineage>
        <taxon>Bacteria</taxon>
        <taxon>Pseudomonadati</taxon>
        <taxon>Pseudomonadota</taxon>
        <taxon>Alphaproteobacteria</taxon>
        <taxon>Hyphomicrobiales</taxon>
        <taxon>Rhizobiaceae</taxon>
        <taxon>Hoeflea</taxon>
    </lineage>
</organism>
<evidence type="ECO:0000256" key="1">
    <source>
        <dbReference type="ARBA" id="ARBA00012344"/>
    </source>
</evidence>
<keyword evidence="2" id="KW-0456">Lyase</keyword>
<evidence type="ECO:0000313" key="5">
    <source>
        <dbReference type="Proteomes" id="UP000246352"/>
    </source>
</evidence>
<dbReference type="PANTHER" id="PTHR12192">
    <property type="entry name" value="CATION TRANSPORT PROTEIN CHAC-RELATED"/>
    <property type="match status" value="1"/>
</dbReference>
<dbReference type="GO" id="GO:0061928">
    <property type="term" value="F:glutathione specific gamma-glutamylcyclotransferase activity"/>
    <property type="evidence" value="ECO:0007669"/>
    <property type="project" value="UniProtKB-EC"/>
</dbReference>
<keyword evidence="5" id="KW-1185">Reference proteome</keyword>
<evidence type="ECO:0000256" key="2">
    <source>
        <dbReference type="ARBA" id="ARBA00023239"/>
    </source>
</evidence>
<reference evidence="4 5" key="1">
    <citation type="submission" date="2018-05" db="EMBL/GenBank/DDBJ databases">
        <title>Genomic Encyclopedia of Type Strains, Phase IV (KMG-IV): sequencing the most valuable type-strain genomes for metagenomic binning, comparative biology and taxonomic classification.</title>
        <authorList>
            <person name="Goeker M."/>
        </authorList>
    </citation>
    <scope>NUCLEOTIDE SEQUENCE [LARGE SCALE GENOMIC DNA]</scope>
    <source>
        <strain evidence="4 5">DSM 16791</strain>
    </source>
</reference>
<accession>A0A317PKZ3</accession>
<dbReference type="EC" id="4.3.2.7" evidence="1"/>
<name>A0A317PKZ3_9HYPH</name>
<dbReference type="Pfam" id="PF04752">
    <property type="entry name" value="ChaC"/>
    <property type="match status" value="1"/>
</dbReference>
<dbReference type="SUPFAM" id="SSF110857">
    <property type="entry name" value="Gamma-glutamyl cyclotransferase-like"/>
    <property type="match status" value="1"/>
</dbReference>
<dbReference type="InterPro" id="IPR006840">
    <property type="entry name" value="ChaC"/>
</dbReference>
<gene>
    <name evidence="4" type="ORF">DFR52_102298</name>
</gene>
<dbReference type="GO" id="GO:0006751">
    <property type="term" value="P:glutathione catabolic process"/>
    <property type="evidence" value="ECO:0007669"/>
    <property type="project" value="InterPro"/>
</dbReference>
<evidence type="ECO:0000313" key="4">
    <source>
        <dbReference type="EMBL" id="PWW01635.1"/>
    </source>
</evidence>
<comment type="caution">
    <text evidence="4">The sequence shown here is derived from an EMBL/GenBank/DDBJ whole genome shotgun (WGS) entry which is preliminary data.</text>
</comment>
<protein>
    <recommendedName>
        <fullName evidence="1">glutathione-specific gamma-glutamylcyclotransferase</fullName>
        <ecNumber evidence="1">4.3.2.7</ecNumber>
    </recommendedName>
</protein>
<sequence>MTRHPMALTQAHVDRASRAVPDPGPEAHIVYHSDADYDAAVARMLGERPADGEIWLFAYGSLIWKPEFEHIAEAEGVARGWHRSFCFRVTRFRGSSDCPGLMMALDRGGQCRGVLYRLPDADPAALLGRLFRREFTSKPPNSMPRWVSVVTGERTIRALTFVMNRQSTAYVGKLPLDSVADTLALACGHWGSGAEYLHNTVSHLDERGIRDRNLWRLQAMVAERIDRYYPPA</sequence>
<dbReference type="Proteomes" id="UP000246352">
    <property type="component" value="Unassembled WGS sequence"/>
</dbReference>
<dbReference type="PANTHER" id="PTHR12192:SF2">
    <property type="entry name" value="GLUTATHIONE-SPECIFIC GAMMA-GLUTAMYLCYCLOTRANSFERASE 2"/>
    <property type="match status" value="1"/>
</dbReference>
<dbReference type="InterPro" id="IPR036568">
    <property type="entry name" value="GGCT-like_sf"/>
</dbReference>
<feature type="region of interest" description="Disordered" evidence="3">
    <location>
        <begin position="1"/>
        <end position="21"/>
    </location>
</feature>
<dbReference type="Gene3D" id="3.10.490.10">
    <property type="entry name" value="Gamma-glutamyl cyclotransferase-like"/>
    <property type="match status" value="1"/>
</dbReference>
<dbReference type="EMBL" id="QGTR01000002">
    <property type="protein sequence ID" value="PWW01635.1"/>
    <property type="molecule type" value="Genomic_DNA"/>
</dbReference>
<dbReference type="CDD" id="cd06661">
    <property type="entry name" value="GGCT_like"/>
    <property type="match status" value="1"/>
</dbReference>
<dbReference type="GO" id="GO:0005737">
    <property type="term" value="C:cytoplasm"/>
    <property type="evidence" value="ECO:0007669"/>
    <property type="project" value="TreeGrafter"/>
</dbReference>